<evidence type="ECO:0000313" key="3">
    <source>
        <dbReference type="EMBL" id="QEV19366.1"/>
    </source>
</evidence>
<organism evidence="3 4">
    <name type="scientific">Streptomyces alboniger</name>
    <dbReference type="NCBI Taxonomy" id="132473"/>
    <lineage>
        <taxon>Bacteria</taxon>
        <taxon>Bacillati</taxon>
        <taxon>Actinomycetota</taxon>
        <taxon>Actinomycetes</taxon>
        <taxon>Kitasatosporales</taxon>
        <taxon>Streptomycetaceae</taxon>
        <taxon>Streptomyces</taxon>
        <taxon>Streptomyces aurantiacus group</taxon>
    </lineage>
</organism>
<dbReference type="Proteomes" id="UP000326553">
    <property type="component" value="Chromosome"/>
</dbReference>
<evidence type="ECO:0000313" key="4">
    <source>
        <dbReference type="Proteomes" id="UP000326553"/>
    </source>
</evidence>
<evidence type="ECO:0000259" key="2">
    <source>
        <dbReference type="Pfam" id="PF13400"/>
    </source>
</evidence>
<proteinExistence type="predicted"/>
<dbReference type="NCBIfam" id="TIGR03816">
    <property type="entry name" value="tadE_like_DECH"/>
    <property type="match status" value="1"/>
</dbReference>
<keyword evidence="4" id="KW-1185">Reference proteome</keyword>
<keyword evidence="1" id="KW-0472">Membrane</keyword>
<dbReference type="Pfam" id="PF13400">
    <property type="entry name" value="Tad"/>
    <property type="match status" value="1"/>
</dbReference>
<dbReference type="KEGG" id="salw:CP975_19345"/>
<keyword evidence="1" id="KW-1133">Transmembrane helix</keyword>
<dbReference type="EMBL" id="CP023695">
    <property type="protein sequence ID" value="QEV19366.1"/>
    <property type="molecule type" value="Genomic_DNA"/>
</dbReference>
<feature type="transmembrane region" description="Helical" evidence="1">
    <location>
        <begin position="16"/>
        <end position="36"/>
    </location>
</feature>
<keyword evidence="1" id="KW-0812">Transmembrane</keyword>
<dbReference type="RefSeq" id="WP_055536503.1">
    <property type="nucleotide sequence ID" value="NZ_CP023695.1"/>
</dbReference>
<sequence>MTGGMWSGPDRDRGAATVWVAVVMAVLCVVCGAVLAMGQVIVARHRAGGAADLAALAAADRWATGDSAACAGAGRVAEEQGAWLLRCTVRGDTVDVTATASVGAFTAKARARAGPAAATLPP</sequence>
<dbReference type="AlphaFoldDB" id="A0A5J6HGR0"/>
<dbReference type="InterPro" id="IPR028087">
    <property type="entry name" value="Tad_N"/>
</dbReference>
<gene>
    <name evidence="3" type="ORF">CP975_19345</name>
</gene>
<reference evidence="3 4" key="1">
    <citation type="submission" date="2017-09" db="EMBL/GenBank/DDBJ databases">
        <authorList>
            <person name="Lee N."/>
            <person name="Cho B.-K."/>
        </authorList>
    </citation>
    <scope>NUCLEOTIDE SEQUENCE [LARGE SCALE GENOMIC DNA]</scope>
    <source>
        <strain evidence="3 4">ATCC 12461</strain>
    </source>
</reference>
<accession>A0A5J6HGR0</accession>
<feature type="domain" description="Putative Flp pilus-assembly TadG-like N-terminal" evidence="2">
    <location>
        <begin position="14"/>
        <end position="60"/>
    </location>
</feature>
<evidence type="ECO:0000256" key="1">
    <source>
        <dbReference type="SAM" id="Phobius"/>
    </source>
</evidence>
<name>A0A5J6HGR0_STRAD</name>
<protein>
    <recommendedName>
        <fullName evidence="2">Putative Flp pilus-assembly TadG-like N-terminal domain-containing protein</fullName>
    </recommendedName>
</protein>
<dbReference type="InterPro" id="IPR021202">
    <property type="entry name" value="Rv3654c-like"/>
</dbReference>